<proteinExistence type="predicted"/>
<name>A0AC60Q102_IXOPE</name>
<reference evidence="1 2" key="1">
    <citation type="journal article" date="2020" name="Cell">
        <title>Large-Scale Comparative Analyses of Tick Genomes Elucidate Their Genetic Diversity and Vector Capacities.</title>
        <authorList>
            <consortium name="Tick Genome and Microbiome Consortium (TIGMIC)"/>
            <person name="Jia N."/>
            <person name="Wang J."/>
            <person name="Shi W."/>
            <person name="Du L."/>
            <person name="Sun Y."/>
            <person name="Zhan W."/>
            <person name="Jiang J.F."/>
            <person name="Wang Q."/>
            <person name="Zhang B."/>
            <person name="Ji P."/>
            <person name="Bell-Sakyi L."/>
            <person name="Cui X.M."/>
            <person name="Yuan T.T."/>
            <person name="Jiang B.G."/>
            <person name="Yang W.F."/>
            <person name="Lam T.T."/>
            <person name="Chang Q.C."/>
            <person name="Ding S.J."/>
            <person name="Wang X.J."/>
            <person name="Zhu J.G."/>
            <person name="Ruan X.D."/>
            <person name="Zhao L."/>
            <person name="Wei J.T."/>
            <person name="Ye R.Z."/>
            <person name="Que T.C."/>
            <person name="Du C.H."/>
            <person name="Zhou Y.H."/>
            <person name="Cheng J.X."/>
            <person name="Dai P.F."/>
            <person name="Guo W.B."/>
            <person name="Han X.H."/>
            <person name="Huang E.J."/>
            <person name="Li L.F."/>
            <person name="Wei W."/>
            <person name="Gao Y.C."/>
            <person name="Liu J.Z."/>
            <person name="Shao H.Z."/>
            <person name="Wang X."/>
            <person name="Wang C.C."/>
            <person name="Yang T.C."/>
            <person name="Huo Q.B."/>
            <person name="Li W."/>
            <person name="Chen H.Y."/>
            <person name="Chen S.E."/>
            <person name="Zhou L.G."/>
            <person name="Ni X.B."/>
            <person name="Tian J.H."/>
            <person name="Sheng Y."/>
            <person name="Liu T."/>
            <person name="Pan Y.S."/>
            <person name="Xia L.Y."/>
            <person name="Li J."/>
            <person name="Zhao F."/>
            <person name="Cao W.C."/>
        </authorList>
    </citation>
    <scope>NUCLEOTIDE SEQUENCE [LARGE SCALE GENOMIC DNA]</scope>
    <source>
        <strain evidence="1">Iper-2018</strain>
    </source>
</reference>
<comment type="caution">
    <text evidence="1">The sequence shown here is derived from an EMBL/GenBank/DDBJ whole genome shotgun (WGS) entry which is preliminary data.</text>
</comment>
<accession>A0AC60Q102</accession>
<gene>
    <name evidence="1" type="ORF">HPB47_025611</name>
</gene>
<evidence type="ECO:0000313" key="2">
    <source>
        <dbReference type="Proteomes" id="UP000805193"/>
    </source>
</evidence>
<evidence type="ECO:0000313" key="1">
    <source>
        <dbReference type="EMBL" id="KAG0427329.1"/>
    </source>
</evidence>
<sequence length="1686" mass="183508">VSVALSRSPGACVAALDVDGDDYEGACGAPAFDRLRAVRRAQGADAVWTTSLPLTTSLSAVGDAETLPADPGTSGQPGSARLRCMPAGRESTRALVCVLSEHTDEARTFSKDYCTHIVFSIRHYGHARLDVLPADYLLGLKSSGALVLVAVHERALAGPLDGLVRSTARELKSRQLDGLALLHASPSTALVLKAFRSTYLAEDLCLLASIRFSDDQTSSASVGKLLRELSAHLDLVVMDTHHGGGEGPCRAVAAASLNRPLSGCRPQVAVRTALSWMQEAGASLRAAACFSVDMRVFRYHTYGPGVLDGPCHSEEQLRYERVSPPPRESPEPRARWTQVCRQAAWSFARDDYSVTQVGRDDDGALLSFETPDTLRDKVLSASRDRPSVCVAVFNYEYEDFGGHCHDTPYARLRALRAALGAKEARDGAGPGLALVCLVSGSARLVADLPPRHCTHLVFAGAGFDLERGQLLVPDAVWRLRRLWPGSGEAFLGLEDERLTEWLLAAGAEAGLKLSTGAAPTLREHGFRGLALLRLNRTSTRLAALSAALPVMRQVFGNDLQIIVSLDVLDTMVPASLLASRLEEVFRYASLVVFQTHYTGHAGYCEPVFPSTFDMANSVGTVSVGTALEWMRQVGGGRQICWSANMAVLQYHLLGGWQACDNESRLTYAVTCDEKGWARLEDPGGLLCASRRRGDLWQAFESEAQLGAKVERALKRYPAACVALFDVDLDASPCPSGRQFGRLAAVAESKLFGVWLKEGLDGPTAGVSTHRSPPAYYTVGATRRVSEAEAVARTRARHTAKSNVGRSVSERRPRGVPPKDATWKRAPLAGRPPSELLGQRSGRPAYLARVSRLPQSDEERRAFLEWKADGVALLDQNVPSTLLPALETRLRAFRTFLGSTAFLVLGLEIPDFDDKPSEVAVRLRPLLELLDVLVLQTHLTRRWDFCRTAYPSVLRDSEDGCSQSVPMLSAVRWMELLRTRRPICLSVNMAALRFHLAGRPGSNSACTDFAETNQLCDEARGWHVGQEQQWAQCGVRHTADLWESYEVPDLLEQKVKRVMAAHSATCWAVFNADLDAGSETCNQESFARLKNTWKAGGYSEEAGSIDERGTNFVSPPRSVFPRRNRTPFSCEWSKETLGRQAADESVTRKLGYATTANQGPARAERLPLFPGPETGPVMCVFDRVPDSMVLPPGLCGTAVYAGVAYSAEHHSLLAEHERDLDAFVTLRKTEAPLLLVAGLRSSSLPERWTSSAQRTRAWAAEAAAWLRLKRLDGMALLLGRWPRRVSLLRVFLQEVLEVFGTSQSPGKLRLILGVPPHQKITDLLTVVTEAVDTLIFTGHHDAPAEACRVAHPSSPASGDDPLAVLAETTASMKTLRAEVRTQLRMCFSVNLAVLSFARYRSTLTVGDTCVQEMASDYAETCPWKQETLVDGALSCLALNSTHVQTFEDERTIATKVAPRCPVRGAPNPSRVVSQVGFLRQQFPDACVAAFHVEREDSRRACPERVPFSRLAAIRTSLAAAAVPSPSRPIVADSGEQLVAAGFLLCVLSEFGMGLASFPAELCSHVIFTGLGYDVNESSVRVKNESVFKEFLALGERTRIVAAVDTSGVAEPSDVLRQAFAVTVCNWLAKHAMAGLAVLPGAHADLEQAWKLLQALRLEFFRTPNERLQLIFGAAPRGACPTLLKIAE</sequence>
<feature type="non-terminal residue" evidence="1">
    <location>
        <position position="1"/>
    </location>
</feature>
<keyword evidence="2" id="KW-1185">Reference proteome</keyword>
<organism evidence="1 2">
    <name type="scientific">Ixodes persulcatus</name>
    <name type="common">Taiga tick</name>
    <dbReference type="NCBI Taxonomy" id="34615"/>
    <lineage>
        <taxon>Eukaryota</taxon>
        <taxon>Metazoa</taxon>
        <taxon>Ecdysozoa</taxon>
        <taxon>Arthropoda</taxon>
        <taxon>Chelicerata</taxon>
        <taxon>Arachnida</taxon>
        <taxon>Acari</taxon>
        <taxon>Parasitiformes</taxon>
        <taxon>Ixodida</taxon>
        <taxon>Ixodoidea</taxon>
        <taxon>Ixodidae</taxon>
        <taxon>Ixodinae</taxon>
        <taxon>Ixodes</taxon>
    </lineage>
</organism>
<dbReference type="EMBL" id="JABSTQ010009639">
    <property type="protein sequence ID" value="KAG0427329.1"/>
    <property type="molecule type" value="Genomic_DNA"/>
</dbReference>
<dbReference type="Proteomes" id="UP000805193">
    <property type="component" value="Unassembled WGS sequence"/>
</dbReference>
<protein>
    <submittedName>
        <fullName evidence="1">Uncharacterized protein</fullName>
    </submittedName>
</protein>